<protein>
    <submittedName>
        <fullName evidence="1">Uncharacterized protein</fullName>
    </submittedName>
</protein>
<dbReference type="AlphaFoldDB" id="A0A2K8PHF3"/>
<accession>A0A2K8PHF3</accession>
<evidence type="ECO:0000313" key="2">
    <source>
        <dbReference type="Proteomes" id="UP000231791"/>
    </source>
</evidence>
<dbReference type="Proteomes" id="UP000231791">
    <property type="component" value="Chromosome"/>
</dbReference>
<dbReference type="KEGG" id="slx:SLAV_21795"/>
<dbReference type="OrthoDB" id="4331128at2"/>
<proteinExistence type="predicted"/>
<dbReference type="RefSeq" id="WP_051841069.1">
    <property type="nucleotide sequence ID" value="NZ_CP024985.1"/>
</dbReference>
<gene>
    <name evidence="1" type="ORF">SLAV_21795</name>
</gene>
<dbReference type="EMBL" id="CP024985">
    <property type="protein sequence ID" value="ATZ26176.1"/>
    <property type="molecule type" value="Genomic_DNA"/>
</dbReference>
<sequence>MLGLPLALFCYLPAAYFCYGALVLRPDFPDDRMRDDARLMAGISVGLCFVGLLLTALPLFHRTLGRWWYAGPFLLATLAFLRWQTV</sequence>
<name>A0A2K8PHF3_STRLA</name>
<organism evidence="1 2">
    <name type="scientific">Streptomyces lavendulae subsp. lavendulae</name>
    <dbReference type="NCBI Taxonomy" id="58340"/>
    <lineage>
        <taxon>Bacteria</taxon>
        <taxon>Bacillati</taxon>
        <taxon>Actinomycetota</taxon>
        <taxon>Actinomycetes</taxon>
        <taxon>Kitasatosporales</taxon>
        <taxon>Streptomycetaceae</taxon>
        <taxon>Streptomyces</taxon>
    </lineage>
</organism>
<reference evidence="1 2" key="1">
    <citation type="submission" date="2017-11" db="EMBL/GenBank/DDBJ databases">
        <title>Complete genome sequence of Streptomyces lavendulae subsp. lavendulae CCM 3239 (formerly 'Streptomyces aureofaciens CCM 3239'), the producer of the angucycline-type antibiotic auricin.</title>
        <authorList>
            <person name="Busche T."/>
            <person name="Novakova R."/>
            <person name="Al'Dilaimi A."/>
            <person name="Homerova D."/>
            <person name="Feckova L."/>
            <person name="Rezuchova B."/>
            <person name="Mingyar E."/>
            <person name="Csolleiova D."/>
            <person name="Bekeova C."/>
            <person name="Winkler A."/>
            <person name="Sevcikova B."/>
            <person name="Kalinowski J."/>
            <person name="Kormanec J."/>
            <person name="Ruckert C."/>
        </authorList>
    </citation>
    <scope>NUCLEOTIDE SEQUENCE [LARGE SCALE GENOMIC DNA]</scope>
    <source>
        <strain evidence="1 2">CCM 3239</strain>
    </source>
</reference>
<evidence type="ECO:0000313" key="1">
    <source>
        <dbReference type="EMBL" id="ATZ26176.1"/>
    </source>
</evidence>
<dbReference type="GeneID" id="49385388"/>
<keyword evidence="2" id="KW-1185">Reference proteome</keyword>